<evidence type="ECO:0000313" key="1">
    <source>
        <dbReference type="EMBL" id="PNH08591.1"/>
    </source>
</evidence>
<comment type="caution">
    <text evidence="1">The sequence shown here is derived from an EMBL/GenBank/DDBJ whole genome shotgun (WGS) entry which is preliminary data.</text>
</comment>
<protein>
    <submittedName>
        <fullName evidence="1">Uncharacterized protein</fullName>
    </submittedName>
</protein>
<evidence type="ECO:0000313" key="2">
    <source>
        <dbReference type="Proteomes" id="UP000236333"/>
    </source>
</evidence>
<name>A0A2J8A7U6_9CHLO</name>
<organism evidence="1 2">
    <name type="scientific">Tetrabaena socialis</name>
    <dbReference type="NCBI Taxonomy" id="47790"/>
    <lineage>
        <taxon>Eukaryota</taxon>
        <taxon>Viridiplantae</taxon>
        <taxon>Chlorophyta</taxon>
        <taxon>core chlorophytes</taxon>
        <taxon>Chlorophyceae</taxon>
        <taxon>CS clade</taxon>
        <taxon>Chlamydomonadales</taxon>
        <taxon>Tetrabaenaceae</taxon>
        <taxon>Tetrabaena</taxon>
    </lineage>
</organism>
<accession>A0A2J8A7U6</accession>
<dbReference type="AlphaFoldDB" id="A0A2J8A7U6"/>
<reference evidence="1 2" key="1">
    <citation type="journal article" date="2017" name="Mol. Biol. Evol.">
        <title>The 4-celled Tetrabaena socialis nuclear genome reveals the essential components for genetic control of cell number at the origin of multicellularity in the volvocine lineage.</title>
        <authorList>
            <person name="Featherston J."/>
            <person name="Arakaki Y."/>
            <person name="Hanschen E.R."/>
            <person name="Ferris P.J."/>
            <person name="Michod R.E."/>
            <person name="Olson B.J.S.C."/>
            <person name="Nozaki H."/>
            <person name="Durand P.M."/>
        </authorList>
    </citation>
    <scope>NUCLEOTIDE SEQUENCE [LARGE SCALE GENOMIC DNA]</scope>
    <source>
        <strain evidence="1 2">NIES-571</strain>
    </source>
</reference>
<dbReference type="OrthoDB" id="545709at2759"/>
<sequence length="129" mass="13767">MFGHVARAARPAVAAAAVAAAAQGSVHARAPPASAQGAARQSAFNKIVDRDEGWLLAELQDEVVVFKPYDKEEVDDAASVVMSLWGGRCVREALSDGCVVLGHGLEEDEREHISALRKCAALYLRKRAN</sequence>
<dbReference type="Proteomes" id="UP000236333">
    <property type="component" value="Unassembled WGS sequence"/>
</dbReference>
<proteinExistence type="predicted"/>
<keyword evidence="2" id="KW-1185">Reference proteome</keyword>
<dbReference type="EMBL" id="PGGS01000123">
    <property type="protein sequence ID" value="PNH08591.1"/>
    <property type="molecule type" value="Genomic_DNA"/>
</dbReference>
<gene>
    <name evidence="1" type="ORF">TSOC_004848</name>
</gene>